<dbReference type="Pfam" id="PF03221">
    <property type="entry name" value="HTH_Tnp_Tc5"/>
    <property type="match status" value="1"/>
</dbReference>
<name>A0A3M7Q6V0_BRAPC</name>
<feature type="compositionally biased region" description="Polar residues" evidence="2">
    <location>
        <begin position="1"/>
        <end position="21"/>
    </location>
</feature>
<comment type="caution">
    <text evidence="4">The sequence shown here is derived from an EMBL/GenBank/DDBJ whole genome shotgun (WGS) entry which is preliminary data.</text>
</comment>
<dbReference type="GO" id="GO:0005634">
    <property type="term" value="C:nucleus"/>
    <property type="evidence" value="ECO:0007669"/>
    <property type="project" value="TreeGrafter"/>
</dbReference>
<dbReference type="InterPro" id="IPR006600">
    <property type="entry name" value="HTH_CenpB_DNA-bd_dom"/>
</dbReference>
<dbReference type="GO" id="GO:0003677">
    <property type="term" value="F:DNA binding"/>
    <property type="evidence" value="ECO:0007669"/>
    <property type="project" value="UniProtKB-KW"/>
</dbReference>
<organism evidence="4 5">
    <name type="scientific">Brachionus plicatilis</name>
    <name type="common">Marine rotifer</name>
    <name type="synonym">Brachionus muelleri</name>
    <dbReference type="NCBI Taxonomy" id="10195"/>
    <lineage>
        <taxon>Eukaryota</taxon>
        <taxon>Metazoa</taxon>
        <taxon>Spiralia</taxon>
        <taxon>Gnathifera</taxon>
        <taxon>Rotifera</taxon>
        <taxon>Eurotatoria</taxon>
        <taxon>Monogononta</taxon>
        <taxon>Pseudotrocha</taxon>
        <taxon>Ploima</taxon>
        <taxon>Brachionidae</taxon>
        <taxon>Brachionus</taxon>
    </lineage>
</organism>
<protein>
    <submittedName>
        <fullName evidence="4">Pogo transposable element with KRAB domain</fullName>
    </submittedName>
</protein>
<sequence>MNSSQSQFVSGTDSSTKNSDTGEAPVGISPSRNVTNDCAKKYLIDRRIISRWIKAEAKILKTKLKRKNMPVDWSYYPSLENHLYTWVKEKRLKGCCLSGTTIKLEAAEIHNTLYANTNESGIEFKASNGWFVNFCRRKNLVLRRVTTNSRDLPKNAFCLIKSLFRECQVIVNSVNYKPGIIFNMDETCIYLDLPLNYTYEEKGATFNKTGATFNECVLINYIKTILVPYMLENTVLVAI</sequence>
<evidence type="ECO:0000256" key="2">
    <source>
        <dbReference type="SAM" id="MobiDB-lite"/>
    </source>
</evidence>
<dbReference type="AlphaFoldDB" id="A0A3M7Q6V0"/>
<evidence type="ECO:0000259" key="3">
    <source>
        <dbReference type="PROSITE" id="PS51253"/>
    </source>
</evidence>
<feature type="domain" description="HTH CENPB-type" evidence="3">
    <location>
        <begin position="67"/>
        <end position="144"/>
    </location>
</feature>
<evidence type="ECO:0000313" key="5">
    <source>
        <dbReference type="Proteomes" id="UP000276133"/>
    </source>
</evidence>
<feature type="region of interest" description="Disordered" evidence="2">
    <location>
        <begin position="1"/>
        <end position="32"/>
    </location>
</feature>
<evidence type="ECO:0000313" key="4">
    <source>
        <dbReference type="EMBL" id="RNA06934.1"/>
    </source>
</evidence>
<keyword evidence="1" id="KW-0238">DNA-binding</keyword>
<dbReference type="OrthoDB" id="125347at2759"/>
<proteinExistence type="predicted"/>
<dbReference type="InterPro" id="IPR050863">
    <property type="entry name" value="CenT-Element_Derived"/>
</dbReference>
<accession>A0A3M7Q6V0</accession>
<dbReference type="PANTHER" id="PTHR19303:SF73">
    <property type="entry name" value="PROTEIN PDC2"/>
    <property type="match status" value="1"/>
</dbReference>
<dbReference type="InterPro" id="IPR009057">
    <property type="entry name" value="Homeodomain-like_sf"/>
</dbReference>
<dbReference type="STRING" id="10195.A0A3M7Q6V0"/>
<dbReference type="Proteomes" id="UP000276133">
    <property type="component" value="Unassembled WGS sequence"/>
</dbReference>
<reference evidence="4 5" key="1">
    <citation type="journal article" date="2018" name="Sci. Rep.">
        <title>Genomic signatures of local adaptation to the degree of environmental predictability in rotifers.</title>
        <authorList>
            <person name="Franch-Gras L."/>
            <person name="Hahn C."/>
            <person name="Garcia-Roger E.M."/>
            <person name="Carmona M.J."/>
            <person name="Serra M."/>
            <person name="Gomez A."/>
        </authorList>
    </citation>
    <scope>NUCLEOTIDE SEQUENCE [LARGE SCALE GENOMIC DNA]</scope>
    <source>
        <strain evidence="4">HYR1</strain>
    </source>
</reference>
<gene>
    <name evidence="4" type="ORF">BpHYR1_026896</name>
</gene>
<dbReference type="PANTHER" id="PTHR19303">
    <property type="entry name" value="TRANSPOSON"/>
    <property type="match status" value="1"/>
</dbReference>
<dbReference type="SUPFAM" id="SSF46689">
    <property type="entry name" value="Homeodomain-like"/>
    <property type="match status" value="1"/>
</dbReference>
<keyword evidence="5" id="KW-1185">Reference proteome</keyword>
<evidence type="ECO:0000256" key="1">
    <source>
        <dbReference type="ARBA" id="ARBA00023125"/>
    </source>
</evidence>
<dbReference type="EMBL" id="REGN01007218">
    <property type="protein sequence ID" value="RNA06934.1"/>
    <property type="molecule type" value="Genomic_DNA"/>
</dbReference>
<dbReference type="PROSITE" id="PS51253">
    <property type="entry name" value="HTH_CENPB"/>
    <property type="match status" value="1"/>
</dbReference>
<dbReference type="Gene3D" id="1.10.10.60">
    <property type="entry name" value="Homeodomain-like"/>
    <property type="match status" value="1"/>
</dbReference>